<accession>A0AAV6FXC0</accession>
<name>A0AAV6FXC0_9TELE</name>
<sequence>MPQIISSKDNRDKFSNTKVNAFDCYPAPGCHRKLYASWTGRWCASKEASYHHFCHHISVLGGKFTHCTTLPAVPFLLSHDP</sequence>
<organism evidence="1 2">
    <name type="scientific">Alosa alosa</name>
    <name type="common">allis shad</name>
    <dbReference type="NCBI Taxonomy" id="278164"/>
    <lineage>
        <taxon>Eukaryota</taxon>
        <taxon>Metazoa</taxon>
        <taxon>Chordata</taxon>
        <taxon>Craniata</taxon>
        <taxon>Vertebrata</taxon>
        <taxon>Euteleostomi</taxon>
        <taxon>Actinopterygii</taxon>
        <taxon>Neopterygii</taxon>
        <taxon>Teleostei</taxon>
        <taxon>Clupei</taxon>
        <taxon>Clupeiformes</taxon>
        <taxon>Clupeoidei</taxon>
        <taxon>Clupeidae</taxon>
        <taxon>Alosa</taxon>
    </lineage>
</organism>
<comment type="caution">
    <text evidence="1">The sequence shown here is derived from an EMBL/GenBank/DDBJ whole genome shotgun (WGS) entry which is preliminary data.</text>
</comment>
<dbReference type="Proteomes" id="UP000823561">
    <property type="component" value="Chromosome 17"/>
</dbReference>
<evidence type="ECO:0000313" key="1">
    <source>
        <dbReference type="EMBL" id="KAG5267514.1"/>
    </source>
</evidence>
<reference evidence="1 2" key="1">
    <citation type="submission" date="2020-10" db="EMBL/GenBank/DDBJ databases">
        <title>Chromosome-scale genome assembly of the Allis shad, Alosa alosa.</title>
        <authorList>
            <person name="Margot Z."/>
            <person name="Christophe K."/>
            <person name="Cabau C."/>
            <person name="Louis A."/>
            <person name="Berthelot C."/>
            <person name="Parey E."/>
            <person name="Roest Crollius H."/>
            <person name="Montfort J."/>
            <person name="Robinson-Rechavi M."/>
            <person name="Bucao C."/>
            <person name="Bouchez O."/>
            <person name="Gislard M."/>
            <person name="Lluch J."/>
            <person name="Milhes M."/>
            <person name="Lampietro C."/>
            <person name="Lopez Roques C."/>
            <person name="Donnadieu C."/>
            <person name="Braasch I."/>
            <person name="Desvignes T."/>
            <person name="Postlethwait J."/>
            <person name="Bobe J."/>
            <person name="Guiguen Y."/>
        </authorList>
    </citation>
    <scope>NUCLEOTIDE SEQUENCE [LARGE SCALE GENOMIC DNA]</scope>
    <source>
        <strain evidence="1">M-15738</strain>
        <tissue evidence="1">Blood</tissue>
    </source>
</reference>
<evidence type="ECO:0000313" key="2">
    <source>
        <dbReference type="Proteomes" id="UP000823561"/>
    </source>
</evidence>
<proteinExistence type="predicted"/>
<keyword evidence="2" id="KW-1185">Reference proteome</keyword>
<gene>
    <name evidence="1" type="ORF">AALO_G00222580</name>
</gene>
<dbReference type="AlphaFoldDB" id="A0AAV6FXC0"/>
<dbReference type="EMBL" id="JADWDJ010000017">
    <property type="protein sequence ID" value="KAG5267514.1"/>
    <property type="molecule type" value="Genomic_DNA"/>
</dbReference>
<protein>
    <submittedName>
        <fullName evidence="1">Uncharacterized protein</fullName>
    </submittedName>
</protein>